<dbReference type="EMBL" id="CCNE01000006">
    <property type="protein sequence ID" value="CDX52063.1"/>
    <property type="molecule type" value="Genomic_DNA"/>
</dbReference>
<reference evidence="1 2" key="1">
    <citation type="submission" date="2014-08" db="EMBL/GenBank/DDBJ databases">
        <authorList>
            <person name="Moulin Lionel"/>
        </authorList>
    </citation>
    <scope>NUCLEOTIDE SEQUENCE [LARGE SCALE GENOMIC DNA]</scope>
</reference>
<organism evidence="1 2">
    <name type="scientific">Mesorhizobium plurifarium</name>
    <dbReference type="NCBI Taxonomy" id="69974"/>
    <lineage>
        <taxon>Bacteria</taxon>
        <taxon>Pseudomonadati</taxon>
        <taxon>Pseudomonadota</taxon>
        <taxon>Alphaproteobacteria</taxon>
        <taxon>Hyphomicrobiales</taxon>
        <taxon>Phyllobacteriaceae</taxon>
        <taxon>Mesorhizobium</taxon>
    </lineage>
</organism>
<evidence type="ECO:0000313" key="1">
    <source>
        <dbReference type="EMBL" id="CDX52063.1"/>
    </source>
</evidence>
<dbReference type="AlphaFoldDB" id="A0A090GT42"/>
<sequence length="85" mass="9320">MESCLTHVILKRRLGVAPGEFVHEAGVIELVGASFAKLTGKLNQHFVARYIAPFEHQGLPDVAEIKIAGGWRLQPCCLDRKAGRP</sequence>
<gene>
    <name evidence="1" type="ORF">MPL3365_140195</name>
</gene>
<proteinExistence type="predicted"/>
<name>A0A090GT42_MESPL</name>
<protein>
    <submittedName>
        <fullName evidence="1">Uncharacterized protein</fullName>
    </submittedName>
</protein>
<accession>A0A090GT42</accession>
<evidence type="ECO:0000313" key="2">
    <source>
        <dbReference type="Proteomes" id="UP000046122"/>
    </source>
</evidence>
<dbReference type="Proteomes" id="UP000046122">
    <property type="component" value="Unassembled WGS sequence"/>
</dbReference>